<sequence length="115" mass="13256">MDHTPRGGMDVEEWLAQFQRSLERSLPKSLASEEDQGSLREMLVDRREQGVWITATFAMASHPGVSFEWQQNVVPELSADWDPAFASMLFRTHLIEWYHTEAKRRPPTADGVVRD</sequence>
<dbReference type="EMBL" id="BBNO01000004">
    <property type="protein sequence ID" value="GAO08421.1"/>
    <property type="molecule type" value="Genomic_DNA"/>
</dbReference>
<reference evidence="2" key="1">
    <citation type="submission" date="2014-09" db="EMBL/GenBank/DDBJ databases">
        <title>Whole genome shotgun sequence of Streptomyces sp. NBRC 110027.</title>
        <authorList>
            <person name="Komaki H."/>
            <person name="Ichikawa N."/>
            <person name="Katano-Makiyama Y."/>
            <person name="Hosoyama A."/>
            <person name="Hashimoto M."/>
            <person name="Uohara A."/>
            <person name="Kitahashi Y."/>
            <person name="Ohji S."/>
            <person name="Kimura A."/>
            <person name="Yamazoe A."/>
            <person name="Igarashi Y."/>
            <person name="Fujita N."/>
        </authorList>
    </citation>
    <scope>NUCLEOTIDE SEQUENCE [LARGE SCALE GENOMIC DNA]</scope>
    <source>
        <strain evidence="2">NBRC 110027</strain>
    </source>
</reference>
<gene>
    <name evidence="1" type="ORF">TPA0598_04_00570</name>
</gene>
<dbReference type="AlphaFoldDB" id="A0A0P4R5S0"/>
<evidence type="ECO:0000313" key="1">
    <source>
        <dbReference type="EMBL" id="GAO08421.1"/>
    </source>
</evidence>
<dbReference type="RefSeq" id="WP_158894439.1">
    <property type="nucleotide sequence ID" value="NZ_BBNO01000004.1"/>
</dbReference>
<dbReference type="OrthoDB" id="4312697at2"/>
<dbReference type="Proteomes" id="UP000048965">
    <property type="component" value="Unassembled WGS sequence"/>
</dbReference>
<reference evidence="1 2" key="2">
    <citation type="journal article" date="2015" name="Stand. Genomic Sci.">
        <title>Draft genome sequence of marine-derived Streptomyces sp. TP-A0598, a producer of anti-MRSA antibiotic lydicamycins.</title>
        <authorList>
            <person name="Komaki H."/>
            <person name="Ichikawa N."/>
            <person name="Hosoyama A."/>
            <person name="Fujita N."/>
            <person name="Igarashi Y."/>
        </authorList>
    </citation>
    <scope>NUCLEOTIDE SEQUENCE [LARGE SCALE GENOMIC DNA]</scope>
    <source>
        <strain evidence="1 2">NBRC 110027</strain>
    </source>
</reference>
<evidence type="ECO:0000313" key="2">
    <source>
        <dbReference type="Proteomes" id="UP000048965"/>
    </source>
</evidence>
<organism evidence="1 2">
    <name type="scientific">Streptomyces lydicamycinicus</name>
    <dbReference type="NCBI Taxonomy" id="1546107"/>
    <lineage>
        <taxon>Bacteria</taxon>
        <taxon>Bacillati</taxon>
        <taxon>Actinomycetota</taxon>
        <taxon>Actinomycetes</taxon>
        <taxon>Kitasatosporales</taxon>
        <taxon>Streptomycetaceae</taxon>
        <taxon>Streptomyces</taxon>
    </lineage>
</organism>
<accession>A0A0P4R5S0</accession>
<protein>
    <submittedName>
        <fullName evidence="1">Uncharacterized protein</fullName>
    </submittedName>
</protein>
<comment type="caution">
    <text evidence="1">The sequence shown here is derived from an EMBL/GenBank/DDBJ whole genome shotgun (WGS) entry which is preliminary data.</text>
</comment>
<keyword evidence="2" id="KW-1185">Reference proteome</keyword>
<name>A0A0P4R5S0_9ACTN</name>
<proteinExistence type="predicted"/>